<evidence type="ECO:0000313" key="1">
    <source>
        <dbReference type="EMBL" id="SJZ68472.1"/>
    </source>
</evidence>
<sequence length="105" mass="12168">MNEFAKEYYKQLNSWSMTTNLGKFYSKVSRKLVKYHDILKDIFTCGTSLEKYVNSIDRSISTGSESTEYLALEEMFKDVEINDNSRFVDIGCGKGRVLNFVHTKN</sequence>
<evidence type="ECO:0008006" key="3">
    <source>
        <dbReference type="Google" id="ProtNLM"/>
    </source>
</evidence>
<organism evidence="1 2">
    <name type="scientific">Eubacterium coprostanoligenes</name>
    <dbReference type="NCBI Taxonomy" id="290054"/>
    <lineage>
        <taxon>Bacteria</taxon>
        <taxon>Bacillati</taxon>
        <taxon>Bacillota</taxon>
        <taxon>Clostridia</taxon>
        <taxon>Eubacteriales</taxon>
        <taxon>Eubacteriaceae</taxon>
        <taxon>Eubacterium</taxon>
    </lineage>
</organism>
<keyword evidence="2" id="KW-1185">Reference proteome</keyword>
<gene>
    <name evidence="1" type="ORF">SAMN02745114_01311</name>
</gene>
<dbReference type="EMBL" id="FUWW01000014">
    <property type="protein sequence ID" value="SJZ68472.1"/>
    <property type="molecule type" value="Genomic_DNA"/>
</dbReference>
<dbReference type="Gene3D" id="3.40.50.150">
    <property type="entry name" value="Vaccinia Virus protein VP39"/>
    <property type="match status" value="1"/>
</dbReference>
<accession>A0A1T4MN86</accession>
<dbReference type="SUPFAM" id="SSF53335">
    <property type="entry name" value="S-adenosyl-L-methionine-dependent methyltransferases"/>
    <property type="match status" value="1"/>
</dbReference>
<evidence type="ECO:0000313" key="2">
    <source>
        <dbReference type="Proteomes" id="UP000190657"/>
    </source>
</evidence>
<dbReference type="InterPro" id="IPR029063">
    <property type="entry name" value="SAM-dependent_MTases_sf"/>
</dbReference>
<protein>
    <recommendedName>
        <fullName evidence="3">Methyltransferase domain-containing protein</fullName>
    </recommendedName>
</protein>
<dbReference type="STRING" id="290054.SAMN02745114_01311"/>
<name>A0A1T4MN86_9FIRM</name>
<dbReference type="Proteomes" id="UP000190657">
    <property type="component" value="Unassembled WGS sequence"/>
</dbReference>
<dbReference type="OrthoDB" id="9780095at2"/>
<proteinExistence type="predicted"/>
<reference evidence="1 2" key="1">
    <citation type="submission" date="2017-02" db="EMBL/GenBank/DDBJ databases">
        <authorList>
            <person name="Peterson S.W."/>
        </authorList>
    </citation>
    <scope>NUCLEOTIDE SEQUENCE [LARGE SCALE GENOMIC DNA]</scope>
    <source>
        <strain evidence="1 2">ATCC 51222</strain>
    </source>
</reference>
<dbReference type="RefSeq" id="WP_078768779.1">
    <property type="nucleotide sequence ID" value="NZ_FUWW01000014.1"/>
</dbReference>
<dbReference type="AlphaFoldDB" id="A0A1T4MN86"/>